<evidence type="ECO:0000256" key="5">
    <source>
        <dbReference type="SAM" id="MobiDB-lite"/>
    </source>
</evidence>
<keyword evidence="1" id="KW-0805">Transcription regulation</keyword>
<evidence type="ECO:0000256" key="4">
    <source>
        <dbReference type="PROSITE-ProRule" id="PRU00335"/>
    </source>
</evidence>
<dbReference type="PANTHER" id="PTHR30055:SF234">
    <property type="entry name" value="HTH-TYPE TRANSCRIPTIONAL REGULATOR BETI"/>
    <property type="match status" value="1"/>
</dbReference>
<evidence type="ECO:0000313" key="7">
    <source>
        <dbReference type="EMBL" id="GAA1970036.1"/>
    </source>
</evidence>
<dbReference type="Pfam" id="PF00440">
    <property type="entry name" value="TetR_N"/>
    <property type="match status" value="1"/>
</dbReference>
<feature type="DNA-binding region" description="H-T-H motif" evidence="4">
    <location>
        <begin position="41"/>
        <end position="60"/>
    </location>
</feature>
<sequence>MVDVKRSYDSSRRQEQARRNRDAVLNAAERRFLADGYGVTTITAIASEAGVSAETVYKRFGGKAGLVTAIWERGLAGRGPVPAPQRSDEMQAREEDPRQIIRNWGQLTAEVAPRVAPILLLVRAAAATDPEMARLLADADRQRLRRMRHNAEALTDHLRTGMSPGEAAEIMWTYSSPDLYDLLVVRRRWTLPRYSRFISEAMINALLR</sequence>
<accession>A0ABN2RJW7</accession>
<name>A0ABN2RJW7_9ACTN</name>
<dbReference type="SUPFAM" id="SSF46689">
    <property type="entry name" value="Homeodomain-like"/>
    <property type="match status" value="1"/>
</dbReference>
<feature type="region of interest" description="Disordered" evidence="5">
    <location>
        <begin position="1"/>
        <end position="21"/>
    </location>
</feature>
<dbReference type="Gene3D" id="1.10.357.10">
    <property type="entry name" value="Tetracycline Repressor, domain 2"/>
    <property type="match status" value="1"/>
</dbReference>
<gene>
    <name evidence="7" type="ORF">GCM10009798_33430</name>
</gene>
<evidence type="ECO:0000256" key="3">
    <source>
        <dbReference type="ARBA" id="ARBA00023163"/>
    </source>
</evidence>
<evidence type="ECO:0000259" key="6">
    <source>
        <dbReference type="PROSITE" id="PS50977"/>
    </source>
</evidence>
<keyword evidence="8" id="KW-1185">Reference proteome</keyword>
<dbReference type="PANTHER" id="PTHR30055">
    <property type="entry name" value="HTH-TYPE TRANSCRIPTIONAL REGULATOR RUTR"/>
    <property type="match status" value="1"/>
</dbReference>
<organism evidence="7 8">
    <name type="scientific">Nocardioides panacihumi</name>
    <dbReference type="NCBI Taxonomy" id="400774"/>
    <lineage>
        <taxon>Bacteria</taxon>
        <taxon>Bacillati</taxon>
        <taxon>Actinomycetota</taxon>
        <taxon>Actinomycetes</taxon>
        <taxon>Propionibacteriales</taxon>
        <taxon>Nocardioidaceae</taxon>
        <taxon>Nocardioides</taxon>
    </lineage>
</organism>
<evidence type="ECO:0000313" key="8">
    <source>
        <dbReference type="Proteomes" id="UP001500571"/>
    </source>
</evidence>
<evidence type="ECO:0000256" key="1">
    <source>
        <dbReference type="ARBA" id="ARBA00023015"/>
    </source>
</evidence>
<dbReference type="PRINTS" id="PR00455">
    <property type="entry name" value="HTHTETR"/>
</dbReference>
<protein>
    <submittedName>
        <fullName evidence="7">TetR/AcrR family transcriptional regulator</fullName>
    </submittedName>
</protein>
<feature type="domain" description="HTH tetR-type" evidence="6">
    <location>
        <begin position="18"/>
        <end position="78"/>
    </location>
</feature>
<dbReference type="PROSITE" id="PS50977">
    <property type="entry name" value="HTH_TETR_2"/>
    <property type="match status" value="1"/>
</dbReference>
<dbReference type="InterPro" id="IPR001647">
    <property type="entry name" value="HTH_TetR"/>
</dbReference>
<reference evidence="7 8" key="1">
    <citation type="journal article" date="2019" name="Int. J. Syst. Evol. Microbiol.">
        <title>The Global Catalogue of Microorganisms (GCM) 10K type strain sequencing project: providing services to taxonomists for standard genome sequencing and annotation.</title>
        <authorList>
            <consortium name="The Broad Institute Genomics Platform"/>
            <consortium name="The Broad Institute Genome Sequencing Center for Infectious Disease"/>
            <person name="Wu L."/>
            <person name="Ma J."/>
        </authorList>
    </citation>
    <scope>NUCLEOTIDE SEQUENCE [LARGE SCALE GENOMIC DNA]</scope>
    <source>
        <strain evidence="7 8">JCM 15309</strain>
    </source>
</reference>
<proteinExistence type="predicted"/>
<dbReference type="InterPro" id="IPR009057">
    <property type="entry name" value="Homeodomain-like_sf"/>
</dbReference>
<keyword evidence="2 4" id="KW-0238">DNA-binding</keyword>
<evidence type="ECO:0000256" key="2">
    <source>
        <dbReference type="ARBA" id="ARBA00023125"/>
    </source>
</evidence>
<keyword evidence="3" id="KW-0804">Transcription</keyword>
<comment type="caution">
    <text evidence="7">The sequence shown here is derived from an EMBL/GenBank/DDBJ whole genome shotgun (WGS) entry which is preliminary data.</text>
</comment>
<dbReference type="EMBL" id="BAAAPB010000004">
    <property type="protein sequence ID" value="GAA1970036.1"/>
    <property type="molecule type" value="Genomic_DNA"/>
</dbReference>
<dbReference type="InterPro" id="IPR050109">
    <property type="entry name" value="HTH-type_TetR-like_transc_reg"/>
</dbReference>
<dbReference type="Proteomes" id="UP001500571">
    <property type="component" value="Unassembled WGS sequence"/>
</dbReference>